<dbReference type="RefSeq" id="WP_059056117.1">
    <property type="nucleotide sequence ID" value="NZ_LOJF01000013.1"/>
</dbReference>
<proteinExistence type="predicted"/>
<comment type="caution">
    <text evidence="1">The sequence shown here is derived from an EMBL/GenBank/DDBJ whole genome shotgun (WGS) entry which is preliminary data.</text>
</comment>
<dbReference type="EMBL" id="LOJF01000013">
    <property type="protein sequence ID" value="KUH57612.1"/>
    <property type="molecule type" value="Genomic_DNA"/>
</dbReference>
<dbReference type="Gene3D" id="2.70.98.10">
    <property type="match status" value="1"/>
</dbReference>
<reference evidence="1 2" key="1">
    <citation type="submission" date="2015-12" db="EMBL/GenBank/DDBJ databases">
        <title>Draft Genome Sequence of Olsenella scatoligenes SK9K4T; a Producer of 3-Methylindole- (skatole) and 4-Methylphenol- (p-cresol) Isolated from Pig Feces.</title>
        <authorList>
            <person name="Li X."/>
            <person name="Borg B."/>
            <person name="Canibe N."/>
        </authorList>
    </citation>
    <scope>NUCLEOTIDE SEQUENCE [LARGE SCALE GENOMIC DNA]</scope>
    <source>
        <strain evidence="1 2">SK9K4</strain>
    </source>
</reference>
<dbReference type="GO" id="GO:0030246">
    <property type="term" value="F:carbohydrate binding"/>
    <property type="evidence" value="ECO:0007669"/>
    <property type="project" value="InterPro"/>
</dbReference>
<dbReference type="OrthoDB" id="9795355at2"/>
<sequence length="289" mass="32274">MQTIIENKYLSVGVTTAGGTLTSIKRDGREYLWQPNPEIWTGQAPICFPICGGLREGKAVTESGKQIELPRHGFARKMEFEPLNASEEKVELRLCSNSETLAKYPFDFELVARYELEGQSLRITYAVTNTGLESMPFFIGGHPAFRCPIMPGERYTDYSVRFEKPEGDVCRAVPSTGLIDVESRDPAPQDGLELCLSHQLFDFAETIYDRLKSREVVLEGLSGHGVKVKFPDFDYLVVWSKPAGDFVALEPWGGLSTCSDEDDVFEHKRGCIVAAPGQTVERSFTVQPF</sequence>
<keyword evidence="2" id="KW-1185">Reference proteome</keyword>
<dbReference type="GO" id="GO:0016853">
    <property type="term" value="F:isomerase activity"/>
    <property type="evidence" value="ECO:0007669"/>
    <property type="project" value="InterPro"/>
</dbReference>
<dbReference type="PANTHER" id="PTHR11122:SF13">
    <property type="entry name" value="GLUCOSE-6-PHOSPHATE 1-EPIMERASE"/>
    <property type="match status" value="1"/>
</dbReference>
<dbReference type="CDD" id="cd09024">
    <property type="entry name" value="Aldose_epim_lacX"/>
    <property type="match status" value="1"/>
</dbReference>
<evidence type="ECO:0000313" key="2">
    <source>
        <dbReference type="Proteomes" id="UP000054078"/>
    </source>
</evidence>
<protein>
    <submittedName>
        <fullName evidence="1">Aldose epimerase</fullName>
    </submittedName>
</protein>
<organism evidence="1 2">
    <name type="scientific">Tractidigestivibacter scatoligenes</name>
    <name type="common">Olsenella scatoligenes</name>
    <dbReference type="NCBI Taxonomy" id="1299998"/>
    <lineage>
        <taxon>Bacteria</taxon>
        <taxon>Bacillati</taxon>
        <taxon>Actinomycetota</taxon>
        <taxon>Coriobacteriia</taxon>
        <taxon>Coriobacteriales</taxon>
        <taxon>Atopobiaceae</taxon>
        <taxon>Tractidigestivibacter</taxon>
    </lineage>
</organism>
<dbReference type="PANTHER" id="PTHR11122">
    <property type="entry name" value="APOSPORY-ASSOCIATED PROTEIN C-RELATED"/>
    <property type="match status" value="1"/>
</dbReference>
<evidence type="ECO:0000313" key="1">
    <source>
        <dbReference type="EMBL" id="KUH57612.1"/>
    </source>
</evidence>
<dbReference type="InterPro" id="IPR011013">
    <property type="entry name" value="Gal_mutarotase_sf_dom"/>
</dbReference>
<dbReference type="GO" id="GO:0005975">
    <property type="term" value="P:carbohydrate metabolic process"/>
    <property type="evidence" value="ECO:0007669"/>
    <property type="project" value="InterPro"/>
</dbReference>
<dbReference type="Proteomes" id="UP000054078">
    <property type="component" value="Unassembled WGS sequence"/>
</dbReference>
<dbReference type="STRING" id="1299998.AUL39_10625"/>
<dbReference type="SUPFAM" id="SSF74650">
    <property type="entry name" value="Galactose mutarotase-like"/>
    <property type="match status" value="1"/>
</dbReference>
<gene>
    <name evidence="1" type="ORF">AUL39_10625</name>
</gene>
<dbReference type="Pfam" id="PF01263">
    <property type="entry name" value="Aldose_epim"/>
    <property type="match status" value="1"/>
</dbReference>
<dbReference type="InterPro" id="IPR014718">
    <property type="entry name" value="GH-type_carb-bd"/>
</dbReference>
<dbReference type="InterPro" id="IPR037481">
    <property type="entry name" value="LacX"/>
</dbReference>
<name>A0A117J3N1_TRASO</name>
<dbReference type="AlphaFoldDB" id="A0A117J3N1"/>
<dbReference type="InterPro" id="IPR008183">
    <property type="entry name" value="Aldose_1/G6P_1-epimerase"/>
</dbReference>
<accession>A0A117J3N1</accession>